<dbReference type="GO" id="GO:0003700">
    <property type="term" value="F:DNA-binding transcription factor activity"/>
    <property type="evidence" value="ECO:0007669"/>
    <property type="project" value="InterPro"/>
</dbReference>
<feature type="domain" description="HTH gntR-type" evidence="4">
    <location>
        <begin position="12"/>
        <end position="80"/>
    </location>
</feature>
<name>A0A853GZF0_9BURK</name>
<dbReference type="PANTHER" id="PTHR43537:SF51">
    <property type="entry name" value="HTH-TYPE TRANSCRIPTIONAL REGULATOR LGOR-RELATED"/>
    <property type="match status" value="1"/>
</dbReference>
<proteinExistence type="predicted"/>
<dbReference type="SMART" id="SM00895">
    <property type="entry name" value="FCD"/>
    <property type="match status" value="1"/>
</dbReference>
<dbReference type="RefSeq" id="WP_130037969.1">
    <property type="nucleotide sequence ID" value="NZ_JACCEV010000001.1"/>
</dbReference>
<dbReference type="Gene3D" id="1.10.10.10">
    <property type="entry name" value="Winged helix-like DNA-binding domain superfamily/Winged helix DNA-binding domain"/>
    <property type="match status" value="1"/>
</dbReference>
<evidence type="ECO:0000313" key="5">
    <source>
        <dbReference type="EMBL" id="NYT84789.1"/>
    </source>
</evidence>
<evidence type="ECO:0000256" key="1">
    <source>
        <dbReference type="ARBA" id="ARBA00023015"/>
    </source>
</evidence>
<dbReference type="InterPro" id="IPR008920">
    <property type="entry name" value="TF_FadR/GntR_C"/>
</dbReference>
<dbReference type="Pfam" id="PF00392">
    <property type="entry name" value="GntR"/>
    <property type="match status" value="1"/>
</dbReference>
<dbReference type="OrthoDB" id="1040417at2"/>
<dbReference type="SUPFAM" id="SSF48008">
    <property type="entry name" value="GntR ligand-binding domain-like"/>
    <property type="match status" value="1"/>
</dbReference>
<dbReference type="Proteomes" id="UP000554144">
    <property type="component" value="Unassembled WGS sequence"/>
</dbReference>
<dbReference type="InterPro" id="IPR000524">
    <property type="entry name" value="Tscrpt_reg_HTH_GntR"/>
</dbReference>
<keyword evidence="1" id="KW-0805">Transcription regulation</keyword>
<protein>
    <submittedName>
        <fullName evidence="5">FadR family transcriptional regulator</fullName>
    </submittedName>
</protein>
<evidence type="ECO:0000256" key="3">
    <source>
        <dbReference type="ARBA" id="ARBA00023163"/>
    </source>
</evidence>
<dbReference type="InterPro" id="IPR036388">
    <property type="entry name" value="WH-like_DNA-bd_sf"/>
</dbReference>
<dbReference type="EMBL" id="JACCEV010000001">
    <property type="protein sequence ID" value="NYT84789.1"/>
    <property type="molecule type" value="Genomic_DNA"/>
</dbReference>
<dbReference type="Gene3D" id="1.20.120.530">
    <property type="entry name" value="GntR ligand-binding domain-like"/>
    <property type="match status" value="1"/>
</dbReference>
<reference evidence="5 6" key="1">
    <citation type="submission" date="2020-07" db="EMBL/GenBank/DDBJ databases">
        <title>Taxonomic revisions and descriptions of new bacterial species based on genomic comparisons in the high-G+C-content subgroup of the family Alcaligenaceae.</title>
        <authorList>
            <person name="Szabo A."/>
            <person name="Felfoldi T."/>
        </authorList>
    </citation>
    <scope>NUCLEOTIDE SEQUENCE [LARGE SCALE GENOMIC DNA]</scope>
    <source>
        <strain evidence="5 6">DSM 25667</strain>
    </source>
</reference>
<organism evidence="5 6">
    <name type="scientific">Pollutimonas harenae</name>
    <dbReference type="NCBI Taxonomy" id="657015"/>
    <lineage>
        <taxon>Bacteria</taxon>
        <taxon>Pseudomonadati</taxon>
        <taxon>Pseudomonadota</taxon>
        <taxon>Betaproteobacteria</taxon>
        <taxon>Burkholderiales</taxon>
        <taxon>Alcaligenaceae</taxon>
        <taxon>Pollutimonas</taxon>
    </lineage>
</organism>
<keyword evidence="2" id="KW-0238">DNA-binding</keyword>
<sequence>MATSAKLVPKKQALSCRVVDELRASIEKGRYAPGDKLPTEFALEQRFGVSRTVIREAISALRADGLLESRQGAGVFVLAPREQPESLMLFTHATDKISDIIEELELRIGIEVEAAGLAASRSSPAQQAEIQCQLNRFAQLADDGQPTDEADFCFHMAIVNGTNNERFKIFLEHVGRHMIPRVKFRSVMGGRDLLPSRDGAILAEHAAIAEAIFINDSERARDAMRTHLMTGIQRYRAVHQVKRIKNSIDTGLKEII</sequence>
<dbReference type="CDD" id="cd07377">
    <property type="entry name" value="WHTH_GntR"/>
    <property type="match status" value="1"/>
</dbReference>
<gene>
    <name evidence="5" type="ORF">H0A62_04155</name>
</gene>
<keyword evidence="6" id="KW-1185">Reference proteome</keyword>
<dbReference type="PANTHER" id="PTHR43537">
    <property type="entry name" value="TRANSCRIPTIONAL REGULATOR, GNTR FAMILY"/>
    <property type="match status" value="1"/>
</dbReference>
<dbReference type="InterPro" id="IPR036390">
    <property type="entry name" value="WH_DNA-bd_sf"/>
</dbReference>
<dbReference type="AlphaFoldDB" id="A0A853GZF0"/>
<dbReference type="Pfam" id="PF07729">
    <property type="entry name" value="FCD"/>
    <property type="match status" value="1"/>
</dbReference>
<dbReference type="GO" id="GO:0003677">
    <property type="term" value="F:DNA binding"/>
    <property type="evidence" value="ECO:0007669"/>
    <property type="project" value="UniProtKB-KW"/>
</dbReference>
<accession>A0A853GZF0</accession>
<dbReference type="PROSITE" id="PS50949">
    <property type="entry name" value="HTH_GNTR"/>
    <property type="match status" value="1"/>
</dbReference>
<dbReference type="PRINTS" id="PR00035">
    <property type="entry name" value="HTHGNTR"/>
</dbReference>
<dbReference type="SUPFAM" id="SSF46785">
    <property type="entry name" value="Winged helix' DNA-binding domain"/>
    <property type="match status" value="1"/>
</dbReference>
<evidence type="ECO:0000313" key="6">
    <source>
        <dbReference type="Proteomes" id="UP000554144"/>
    </source>
</evidence>
<comment type="caution">
    <text evidence="5">The sequence shown here is derived from an EMBL/GenBank/DDBJ whole genome shotgun (WGS) entry which is preliminary data.</text>
</comment>
<keyword evidence="3" id="KW-0804">Transcription</keyword>
<evidence type="ECO:0000259" key="4">
    <source>
        <dbReference type="PROSITE" id="PS50949"/>
    </source>
</evidence>
<evidence type="ECO:0000256" key="2">
    <source>
        <dbReference type="ARBA" id="ARBA00023125"/>
    </source>
</evidence>
<dbReference type="SMART" id="SM00345">
    <property type="entry name" value="HTH_GNTR"/>
    <property type="match status" value="1"/>
</dbReference>
<dbReference type="InterPro" id="IPR011711">
    <property type="entry name" value="GntR_C"/>
</dbReference>